<dbReference type="EMBL" id="CAXIEN010000065">
    <property type="protein sequence ID" value="CAL1273164.1"/>
    <property type="molecule type" value="Genomic_DNA"/>
</dbReference>
<keyword evidence="2" id="KW-1185">Reference proteome</keyword>
<evidence type="ECO:0000313" key="1">
    <source>
        <dbReference type="EMBL" id="CAL1273164.1"/>
    </source>
</evidence>
<organism evidence="1 2">
    <name type="scientific">Larinioides sclopetarius</name>
    <dbReference type="NCBI Taxonomy" id="280406"/>
    <lineage>
        <taxon>Eukaryota</taxon>
        <taxon>Metazoa</taxon>
        <taxon>Ecdysozoa</taxon>
        <taxon>Arthropoda</taxon>
        <taxon>Chelicerata</taxon>
        <taxon>Arachnida</taxon>
        <taxon>Araneae</taxon>
        <taxon>Araneomorphae</taxon>
        <taxon>Entelegynae</taxon>
        <taxon>Araneoidea</taxon>
        <taxon>Araneidae</taxon>
        <taxon>Larinioides</taxon>
    </lineage>
</organism>
<sequence>KKSRRLVSNSEGLALSKAYNEIVWFAFIRYFLLKD</sequence>
<gene>
    <name evidence="1" type="ORF">LARSCL_LOCUS6743</name>
</gene>
<dbReference type="AlphaFoldDB" id="A0AAV1ZRW1"/>
<dbReference type="Proteomes" id="UP001497382">
    <property type="component" value="Unassembled WGS sequence"/>
</dbReference>
<comment type="caution">
    <text evidence="1">The sequence shown here is derived from an EMBL/GenBank/DDBJ whole genome shotgun (WGS) entry which is preliminary data.</text>
</comment>
<proteinExistence type="predicted"/>
<reference evidence="1 2" key="1">
    <citation type="submission" date="2024-04" db="EMBL/GenBank/DDBJ databases">
        <authorList>
            <person name="Rising A."/>
            <person name="Reimegard J."/>
            <person name="Sonavane S."/>
            <person name="Akerstrom W."/>
            <person name="Nylinder S."/>
            <person name="Hedman E."/>
            <person name="Kallberg Y."/>
        </authorList>
    </citation>
    <scope>NUCLEOTIDE SEQUENCE [LARGE SCALE GENOMIC DNA]</scope>
</reference>
<name>A0AAV1ZRW1_9ARAC</name>
<evidence type="ECO:0000313" key="2">
    <source>
        <dbReference type="Proteomes" id="UP001497382"/>
    </source>
</evidence>
<accession>A0AAV1ZRW1</accession>
<protein>
    <submittedName>
        <fullName evidence="1">Uncharacterized protein</fullName>
    </submittedName>
</protein>
<feature type="non-terminal residue" evidence="1">
    <location>
        <position position="1"/>
    </location>
</feature>